<evidence type="ECO:0000259" key="3">
    <source>
        <dbReference type="PROSITE" id="PS51459"/>
    </source>
</evidence>
<dbReference type="EMBL" id="FRCL01000005">
    <property type="protein sequence ID" value="SHM62742.1"/>
    <property type="molecule type" value="Genomic_DNA"/>
</dbReference>
<feature type="binding site" evidence="2">
    <location>
        <begin position="33"/>
        <end position="40"/>
    </location>
    <ligand>
        <name>ATP</name>
        <dbReference type="ChEBI" id="CHEBI:30616"/>
    </ligand>
</feature>
<dbReference type="PANTHER" id="PTHR13504:SF38">
    <property type="entry name" value="FIDO DOMAIN-CONTAINING PROTEIN"/>
    <property type="match status" value="1"/>
</dbReference>
<keyword evidence="2" id="KW-0067">ATP-binding</keyword>
<gene>
    <name evidence="4" type="ORF">SAMN05216269_105259</name>
</gene>
<dbReference type="PANTHER" id="PTHR13504">
    <property type="entry name" value="FIDO DOMAIN-CONTAINING PROTEIN DDB_G0283145"/>
    <property type="match status" value="1"/>
</dbReference>
<dbReference type="STRING" id="178356.SAMN05216269_105259"/>
<dbReference type="AlphaFoldDB" id="A0A1M7KBS3"/>
<protein>
    <submittedName>
        <fullName evidence="4">Fic/DOC family protein</fullName>
    </submittedName>
</protein>
<dbReference type="InterPro" id="IPR003812">
    <property type="entry name" value="Fido"/>
</dbReference>
<dbReference type="Proteomes" id="UP000184092">
    <property type="component" value="Unassembled WGS sequence"/>
</dbReference>
<dbReference type="GO" id="GO:0005524">
    <property type="term" value="F:ATP binding"/>
    <property type="evidence" value="ECO:0007669"/>
    <property type="project" value="UniProtKB-KW"/>
</dbReference>
<evidence type="ECO:0000256" key="1">
    <source>
        <dbReference type="PIRSR" id="PIRSR640198-1"/>
    </source>
</evidence>
<feature type="domain" description="Fido" evidence="3">
    <location>
        <begin position="1"/>
        <end position="87"/>
    </location>
</feature>
<dbReference type="RefSeq" id="WP_084538322.1">
    <property type="nucleotide sequence ID" value="NZ_FRCL01000005.1"/>
</dbReference>
<keyword evidence="5" id="KW-1185">Reference proteome</keyword>
<organism evidence="4 5">
    <name type="scientific">Flavobacterium xinjiangense</name>
    <dbReference type="NCBI Taxonomy" id="178356"/>
    <lineage>
        <taxon>Bacteria</taxon>
        <taxon>Pseudomonadati</taxon>
        <taxon>Bacteroidota</taxon>
        <taxon>Flavobacteriia</taxon>
        <taxon>Flavobacteriales</taxon>
        <taxon>Flavobacteriaceae</taxon>
        <taxon>Flavobacterium</taxon>
    </lineage>
</organism>
<keyword evidence="2" id="KW-0547">Nucleotide-binding</keyword>
<dbReference type="PROSITE" id="PS51459">
    <property type="entry name" value="FIDO"/>
    <property type="match status" value="1"/>
</dbReference>
<dbReference type="Gene3D" id="1.10.3290.10">
    <property type="entry name" value="Fido-like domain"/>
    <property type="match status" value="1"/>
</dbReference>
<feature type="active site" evidence="1">
    <location>
        <position position="29"/>
    </location>
</feature>
<dbReference type="SUPFAM" id="SSF140931">
    <property type="entry name" value="Fic-like"/>
    <property type="match status" value="1"/>
</dbReference>
<dbReference type="InterPro" id="IPR036597">
    <property type="entry name" value="Fido-like_dom_sf"/>
</dbReference>
<dbReference type="InterPro" id="IPR040198">
    <property type="entry name" value="Fido_containing"/>
</dbReference>
<evidence type="ECO:0000256" key="2">
    <source>
        <dbReference type="PIRSR" id="PIRSR640198-2"/>
    </source>
</evidence>
<sequence>MHILFQLLEQETEAAVRAVLGHFTFVFIHPDMDGNGRMGRFLMNTILASGGYPWTVIPVEKRAEYMQALEQASSHQDISPFSKFIAYLINEAMEEKAVAIFPESK</sequence>
<accession>A0A1M7KBS3</accession>
<proteinExistence type="predicted"/>
<dbReference type="Pfam" id="PF02661">
    <property type="entry name" value="Fic"/>
    <property type="match status" value="1"/>
</dbReference>
<evidence type="ECO:0000313" key="5">
    <source>
        <dbReference type="Proteomes" id="UP000184092"/>
    </source>
</evidence>
<name>A0A1M7KBS3_9FLAO</name>
<reference evidence="5" key="1">
    <citation type="submission" date="2016-11" db="EMBL/GenBank/DDBJ databases">
        <authorList>
            <person name="Varghese N."/>
            <person name="Submissions S."/>
        </authorList>
    </citation>
    <scope>NUCLEOTIDE SEQUENCE [LARGE SCALE GENOMIC DNA]</scope>
    <source>
        <strain evidence="5">CGMCC 1.2749</strain>
    </source>
</reference>
<dbReference type="OrthoDB" id="9814400at2"/>
<evidence type="ECO:0000313" key="4">
    <source>
        <dbReference type="EMBL" id="SHM62742.1"/>
    </source>
</evidence>